<proteinExistence type="predicted"/>
<dbReference type="AlphaFoldDB" id="A0A820FES8"/>
<accession>A0A820FES8</accession>
<feature type="non-terminal residue" evidence="1">
    <location>
        <position position="1"/>
    </location>
</feature>
<name>A0A820FES8_9BILA</name>
<comment type="caution">
    <text evidence="1">The sequence shown here is derived from an EMBL/GenBank/DDBJ whole genome shotgun (WGS) entry which is preliminary data.</text>
</comment>
<organism evidence="1 2">
    <name type="scientific">Rotaria sordida</name>
    <dbReference type="NCBI Taxonomy" id="392033"/>
    <lineage>
        <taxon>Eukaryota</taxon>
        <taxon>Metazoa</taxon>
        <taxon>Spiralia</taxon>
        <taxon>Gnathifera</taxon>
        <taxon>Rotifera</taxon>
        <taxon>Eurotatoria</taxon>
        <taxon>Bdelloidea</taxon>
        <taxon>Philodinida</taxon>
        <taxon>Philodinidae</taxon>
        <taxon>Rotaria</taxon>
    </lineage>
</organism>
<dbReference type="EMBL" id="CAJOBE010024289">
    <property type="protein sequence ID" value="CAF4261896.1"/>
    <property type="molecule type" value="Genomic_DNA"/>
</dbReference>
<reference evidence="1" key="1">
    <citation type="submission" date="2021-02" db="EMBL/GenBank/DDBJ databases">
        <authorList>
            <person name="Nowell W R."/>
        </authorList>
    </citation>
    <scope>NUCLEOTIDE SEQUENCE</scope>
</reference>
<sequence>MGDWFATKNLKGIVSLTNGYLNGRPENGTQQQKHFASALAKYEPKRNKRIQVS</sequence>
<protein>
    <submittedName>
        <fullName evidence="1">Uncharacterized protein</fullName>
    </submittedName>
</protein>
<evidence type="ECO:0000313" key="2">
    <source>
        <dbReference type="Proteomes" id="UP000663874"/>
    </source>
</evidence>
<dbReference type="Proteomes" id="UP000663874">
    <property type="component" value="Unassembled WGS sequence"/>
</dbReference>
<gene>
    <name evidence="1" type="ORF">FNK824_LOCUS39107</name>
</gene>
<evidence type="ECO:0000313" key="1">
    <source>
        <dbReference type="EMBL" id="CAF4261896.1"/>
    </source>
</evidence>